<dbReference type="Proteomes" id="UP000657385">
    <property type="component" value="Unassembled WGS sequence"/>
</dbReference>
<comment type="caution">
    <text evidence="2">The sequence shown here is derived from an EMBL/GenBank/DDBJ whole genome shotgun (WGS) entry which is preliminary data.</text>
</comment>
<dbReference type="RefSeq" id="WP_196193794.1">
    <property type="nucleotide sequence ID" value="NZ_JADPRT010000004.1"/>
</dbReference>
<dbReference type="GO" id="GO:0046872">
    <property type="term" value="F:metal ion binding"/>
    <property type="evidence" value="ECO:0007669"/>
    <property type="project" value="InterPro"/>
</dbReference>
<sequence length="211" mass="21893">MTTPVAGPHPADPVDFRPATTLVGHVVRGVRDEQLDAPTPCGGITVAALLDHIDGLCLAFAAAARKEQLPDGGRARTPDASRLGDDWRDRLPERLDALAAAWEPTEAWTGVTTVGGLDLPAEIAGAAGLDEVLVHGWDLAAATGQPFPAHDGTDDPAINAAYAWAWSIAEQNPAGLPGLFGPPVTVPNDAPPLHRLLGVTGRDPGWAAADR</sequence>
<dbReference type="EMBL" id="JADPRT010000004">
    <property type="protein sequence ID" value="MBF9068623.1"/>
    <property type="molecule type" value="Genomic_DNA"/>
</dbReference>
<feature type="domain" description="Mycothiol-dependent maleylpyruvate isomerase metal-binding" evidence="1">
    <location>
        <begin position="17"/>
        <end position="140"/>
    </location>
</feature>
<dbReference type="InterPro" id="IPR017520">
    <property type="entry name" value="CHP03086"/>
</dbReference>
<evidence type="ECO:0000313" key="3">
    <source>
        <dbReference type="Proteomes" id="UP000657385"/>
    </source>
</evidence>
<dbReference type="SUPFAM" id="SSF109854">
    <property type="entry name" value="DinB/YfiT-like putative metalloenzymes"/>
    <property type="match status" value="1"/>
</dbReference>
<evidence type="ECO:0000313" key="2">
    <source>
        <dbReference type="EMBL" id="MBF9068623.1"/>
    </source>
</evidence>
<accession>A0A931B1P3</accession>
<reference evidence="2" key="1">
    <citation type="submission" date="2020-11" db="EMBL/GenBank/DDBJ databases">
        <title>Isolation and identification of active actinomycetes.</title>
        <authorList>
            <person name="Yu B."/>
        </authorList>
    </citation>
    <scope>NUCLEOTIDE SEQUENCE</scope>
    <source>
        <strain evidence="2">NEAU-YB345</strain>
    </source>
</reference>
<protein>
    <submittedName>
        <fullName evidence="2">TIGR03086 family protein</fullName>
    </submittedName>
</protein>
<evidence type="ECO:0000259" key="1">
    <source>
        <dbReference type="Pfam" id="PF11716"/>
    </source>
</evidence>
<dbReference type="InterPro" id="IPR024344">
    <property type="entry name" value="MDMPI_metal-binding"/>
</dbReference>
<dbReference type="Pfam" id="PF11716">
    <property type="entry name" value="MDMPI_N"/>
    <property type="match status" value="1"/>
</dbReference>
<dbReference type="AlphaFoldDB" id="A0A931B1P3"/>
<dbReference type="InterPro" id="IPR034660">
    <property type="entry name" value="DinB/YfiT-like"/>
</dbReference>
<name>A0A931B1P3_9ACTN</name>
<organism evidence="2 3">
    <name type="scientific">Streptacidiphilus fuscans</name>
    <dbReference type="NCBI Taxonomy" id="2789292"/>
    <lineage>
        <taxon>Bacteria</taxon>
        <taxon>Bacillati</taxon>
        <taxon>Actinomycetota</taxon>
        <taxon>Actinomycetes</taxon>
        <taxon>Kitasatosporales</taxon>
        <taxon>Streptomycetaceae</taxon>
        <taxon>Streptacidiphilus</taxon>
    </lineage>
</organism>
<dbReference type="NCBIfam" id="TIGR03083">
    <property type="entry name" value="maleylpyruvate isomerase family mycothiol-dependent enzyme"/>
    <property type="match status" value="1"/>
</dbReference>
<dbReference type="InterPro" id="IPR017517">
    <property type="entry name" value="Maleyloyr_isom"/>
</dbReference>
<dbReference type="Gene3D" id="1.20.120.450">
    <property type="entry name" value="dinb family like domain"/>
    <property type="match status" value="1"/>
</dbReference>
<proteinExistence type="predicted"/>
<keyword evidence="3" id="KW-1185">Reference proteome</keyword>
<dbReference type="NCBIfam" id="TIGR03086">
    <property type="entry name" value="TIGR03086 family metal-binding protein"/>
    <property type="match status" value="1"/>
</dbReference>
<gene>
    <name evidence="2" type="ORF">I2501_11335</name>
</gene>